<dbReference type="InterPro" id="IPR045351">
    <property type="entry name" value="DUF6531"/>
</dbReference>
<keyword evidence="4" id="KW-0677">Repeat</keyword>
<feature type="domain" description="Carbohydrate-binding module family 96" evidence="8">
    <location>
        <begin position="314"/>
        <end position="464"/>
    </location>
</feature>
<reference evidence="10 11" key="1">
    <citation type="submission" date="2019-11" db="EMBL/GenBank/DDBJ databases">
        <title>Bacillus idriensis genome.</title>
        <authorList>
            <person name="Konopka E.N."/>
            <person name="Newman J.D."/>
        </authorList>
    </citation>
    <scope>NUCLEOTIDE SEQUENCE [LARGE SCALE GENOMIC DNA]</scope>
    <source>
        <strain evidence="10 11">DSM 19097</strain>
    </source>
</reference>
<gene>
    <name evidence="10" type="ORF">GJU41_19545</name>
</gene>
<evidence type="ECO:0000259" key="6">
    <source>
        <dbReference type="Pfam" id="PF20148"/>
    </source>
</evidence>
<dbReference type="PANTHER" id="PTHR32305">
    <property type="match status" value="1"/>
</dbReference>
<feature type="compositionally biased region" description="Polar residues" evidence="5">
    <location>
        <begin position="831"/>
        <end position="863"/>
    </location>
</feature>
<dbReference type="GO" id="GO:0005576">
    <property type="term" value="C:extracellular region"/>
    <property type="evidence" value="ECO:0007669"/>
    <property type="project" value="UniProtKB-SubCell"/>
</dbReference>
<dbReference type="NCBIfam" id="TIGR03696">
    <property type="entry name" value="Rhs_assc_core"/>
    <property type="match status" value="1"/>
</dbReference>
<name>A0A6I2MGJ3_9BACI</name>
<accession>A0A6I2MGJ3</accession>
<dbReference type="EMBL" id="WKKF01000009">
    <property type="protein sequence ID" value="MRX56156.1"/>
    <property type="molecule type" value="Genomic_DNA"/>
</dbReference>
<dbReference type="InterPro" id="IPR055372">
    <property type="entry name" value="CBM96"/>
</dbReference>
<dbReference type="Pfam" id="PF22637">
    <property type="entry name" value="CBM_4_9_1"/>
    <property type="match status" value="1"/>
</dbReference>
<evidence type="ECO:0000259" key="7">
    <source>
        <dbReference type="Pfam" id="PF22637"/>
    </source>
</evidence>
<evidence type="ECO:0000259" key="8">
    <source>
        <dbReference type="Pfam" id="PF24517"/>
    </source>
</evidence>
<evidence type="ECO:0000313" key="11">
    <source>
        <dbReference type="Proteomes" id="UP000441585"/>
    </source>
</evidence>
<feature type="domain" description="DUF6531" evidence="6">
    <location>
        <begin position="506"/>
        <end position="578"/>
    </location>
</feature>
<protein>
    <submittedName>
        <fullName evidence="10">DNRLRE domain-containing protein</fullName>
    </submittedName>
</protein>
<feature type="domain" description="Hyaluronate lyase-like N-terminal" evidence="7">
    <location>
        <begin position="929"/>
        <end position="1069"/>
    </location>
</feature>
<proteinExistence type="predicted"/>
<evidence type="ECO:0000256" key="1">
    <source>
        <dbReference type="ARBA" id="ARBA00004613"/>
    </source>
</evidence>
<dbReference type="InterPro" id="IPR054563">
    <property type="entry name" value="HylB-like_N"/>
</dbReference>
<keyword evidence="11" id="KW-1185">Reference proteome</keyword>
<dbReference type="Pfam" id="PF24517">
    <property type="entry name" value="CBM96"/>
    <property type="match status" value="1"/>
</dbReference>
<evidence type="ECO:0000256" key="3">
    <source>
        <dbReference type="ARBA" id="ARBA00022729"/>
    </source>
</evidence>
<dbReference type="Gene3D" id="2.60.120.260">
    <property type="entry name" value="Galactose-binding domain-like"/>
    <property type="match status" value="2"/>
</dbReference>
<dbReference type="InterPro" id="IPR056823">
    <property type="entry name" value="TEN-like_YD-shell"/>
</dbReference>
<dbReference type="PANTHER" id="PTHR32305:SF15">
    <property type="entry name" value="PROTEIN RHSA-RELATED"/>
    <property type="match status" value="1"/>
</dbReference>
<evidence type="ECO:0000259" key="9">
    <source>
        <dbReference type="Pfam" id="PF25023"/>
    </source>
</evidence>
<keyword evidence="2" id="KW-0964">Secreted</keyword>
<dbReference type="InterPro" id="IPR050708">
    <property type="entry name" value="T6SS_VgrG/RHS"/>
</dbReference>
<dbReference type="InterPro" id="IPR022385">
    <property type="entry name" value="Rhs_assc_core"/>
</dbReference>
<evidence type="ECO:0000313" key="10">
    <source>
        <dbReference type="EMBL" id="MRX56156.1"/>
    </source>
</evidence>
<sequence>MKKTKRASKIIIQLMVFVLLFTSVDVTVFSKTNDQVVENTEKAEKSKASQDDKKSVKITKERNEELRTEIPSLRTETAKVYENPDGTLTSEIMLEPIHYKDGKEWKEIDNTVVPSSSGTEVENKQNNFKVKFPKNPVKKGYTQLFSYKVLNNEILFGIDQVGESAKEHTKPQNVQLNSSENQVSYKDLFKDVDFDYVVDGSKVKENIVLKSYQGKNTFDFHIKGKNISAKKRADGLIEFSESKTGKFLFVIQRPYMFDSSGEKGSEGALTHNVTQDITQVNDGYVLTVTADENYLKDPKRVFPVTIDPWIDVFDAKDTYVSDKNPTTNTSNETLIYVGNDAARGKTRSLLKWTLPTISNAVVTGGEIGLRQYSSYSDETVYAHKLLAPYVPTTVTWNTQPNYDKTPAQFRSNFEWGKYNYFPIDDMVKEWNANSSSNHGVMLKYSDATEGTSGRKAFHSQESVEHTETTFTKPKLVVYYRAKELLGITDYWEYTPDLFQGEGTAVVNVINGNMVYDIGLLSLPGKTSAFDLKMVYNSRSTYQDAYGYGWTFNAGRRLIPSLDKKIVEYIDEEGTRLHFGKQQHDSATSYTPPEGVFLELNSTSDGGYTIKETDESVLTFDSLGRNTKIVDEKGNTILYTYDGTSNRITKISERYGTETTGRDLVLTYNASGLLEKIVDFKGTATTILYNNLNGKSRLESITYASNRTEKKKITFTYNDASQLVGVEDANGNKGSVEYDVSNRVQKIIDPRSADIFAQLSYPSVTETIFTDAKNLKTYYKNSGIDNQTVNVIEKSEDYQGPTQATTQYEWKKNSIVKEVEPNKVTGAPDPSIANTATYDEKGNLTSSQSPNNLSTDSTYDSKSNITKDTENGTTYEYVYDSKSNLISTSDHYRVVDYNDYDKYGNDVMSVSGTRITHNRIQNSNFEGVATNGEAESWSRRSIGTYQVDGSTAKHGKKSAKITLSASDSAGYFTQTIPVQKDEPSKYYTVGANVKTSNLTGTGAQIRVYPLNASKQTMSDETGKTIIFTTSALKGTNDWTRISDFFQLPKDTAYIRMDLLVTGTGTAHFDSTQFLYGATLDNYYSNEYGSMEWDYDKSTDYSKLFALGTGDGLTTEMSRRGDSSFKLNGVSTIGRYFGQYVDVQGKKGDPLTVSGWSYGTDVNLTGEYELRLWFMYTDGTEEMVSLPFKKDILDQWQFVKQTFRATKDFNRVKVYGVFNKQNGAAFFDNIKVEENGSTTMDEYSPDGNFKVKSIDALNQQVTSAYDNNGNEVLSTDEVGRKTSYQYDYLDRLKATILVKSSESDPESIKVSYEHDAQGNIKTRTEPRGNQTTFEYNKVNQVIKETDPLNKFIRYDYDENGNLLKVEKGKGSGTTETVVVKEEFKYDRKNRIIENSVGGNTLYTYGYDRADNQTTIKVATDSLPYAFAYDENKRLIAAEEPGGYKLTNGYENNTSSPNHGQRKSLSETINGVQETTTYQYDILKRLTKIEGPQKRTTEFFYDESNQPIRIKNGSLNSYYDYDEEGNLKRQSSLGNKPLTLVHSYFADGDLKDIEVNGKAQSYTYDFAERLESWKHDGTTTYYSYDKSGNLLNPNEKSLTFNGANEVEGYTYDESGNLLRDSKYQYEWNQEGNLKNVKDLTGSVISSYTYHPDGLRKSKTVSNMTYHYHYDDTELVRITDDQKKTIWSFTWVNGKPVSLTNKNGNTFYYVTNYHGDVLQIVDGNGVEVASYSYDPWGNVLSKNENSELDQQPLGYAGYYMDKETSLYYLQARYYDPETARFISRDQDPGDGDDPITQNGYTYADSNPIMLVDPDGNRAKHPYDLVKVYIFVYTGSKYVRTAIYIYAKNATKKYIGKISKKLALEYKEKYKKKKKDKKKNGTPGNNQAQNKQFKAVVNKYKLSKSKARELHDAITKRNYSYKEIDEIAKEIKRGTW</sequence>
<dbReference type="NCBIfam" id="NF033679">
    <property type="entry name" value="DNRLRE_dom"/>
    <property type="match status" value="1"/>
</dbReference>
<feature type="compositionally biased region" description="Basic residues" evidence="5">
    <location>
        <begin position="1866"/>
        <end position="1875"/>
    </location>
</feature>
<feature type="domain" description="Teneurin-like YD-shell" evidence="9">
    <location>
        <begin position="1555"/>
        <end position="1804"/>
    </location>
</feature>
<organism evidence="10 11">
    <name type="scientific">Metabacillus idriensis</name>
    <dbReference type="NCBI Taxonomy" id="324768"/>
    <lineage>
        <taxon>Bacteria</taxon>
        <taxon>Bacillati</taxon>
        <taxon>Bacillota</taxon>
        <taxon>Bacilli</taxon>
        <taxon>Bacillales</taxon>
        <taxon>Bacillaceae</taxon>
        <taxon>Metabacillus</taxon>
    </lineage>
</organism>
<evidence type="ECO:0000256" key="4">
    <source>
        <dbReference type="ARBA" id="ARBA00022737"/>
    </source>
</evidence>
<dbReference type="Gene3D" id="2.180.10.10">
    <property type="entry name" value="RHS repeat-associated core"/>
    <property type="match status" value="1"/>
</dbReference>
<dbReference type="Pfam" id="PF20148">
    <property type="entry name" value="DUF6531"/>
    <property type="match status" value="1"/>
</dbReference>
<evidence type="ECO:0000256" key="5">
    <source>
        <dbReference type="SAM" id="MobiDB-lite"/>
    </source>
</evidence>
<dbReference type="Pfam" id="PF25023">
    <property type="entry name" value="TEN_YD-shell"/>
    <property type="match status" value="1"/>
</dbReference>
<feature type="region of interest" description="Disordered" evidence="5">
    <location>
        <begin position="42"/>
        <end position="62"/>
    </location>
</feature>
<evidence type="ECO:0000256" key="2">
    <source>
        <dbReference type="ARBA" id="ARBA00022525"/>
    </source>
</evidence>
<keyword evidence="3" id="KW-0732">Signal</keyword>
<dbReference type="NCBIfam" id="TIGR01643">
    <property type="entry name" value="YD_repeat_2x"/>
    <property type="match status" value="2"/>
</dbReference>
<feature type="region of interest" description="Disordered" evidence="5">
    <location>
        <begin position="1866"/>
        <end position="1885"/>
    </location>
</feature>
<dbReference type="Proteomes" id="UP000441585">
    <property type="component" value="Unassembled WGS sequence"/>
</dbReference>
<comment type="subcellular location">
    <subcellularLocation>
        <location evidence="1">Secreted</location>
    </subcellularLocation>
</comment>
<dbReference type="InterPro" id="IPR006530">
    <property type="entry name" value="YD"/>
</dbReference>
<comment type="caution">
    <text evidence="10">The sequence shown here is derived from an EMBL/GenBank/DDBJ whole genome shotgun (WGS) entry which is preliminary data.</text>
</comment>
<feature type="region of interest" description="Disordered" evidence="5">
    <location>
        <begin position="820"/>
        <end position="867"/>
    </location>
</feature>
<dbReference type="RefSeq" id="WP_154319303.1">
    <property type="nucleotide sequence ID" value="NZ_CAJGAA010000007.1"/>
</dbReference>